<proteinExistence type="predicted"/>
<reference evidence="3 4" key="1">
    <citation type="submission" date="2018-02" db="EMBL/GenBank/DDBJ databases">
        <title>Genomic Encyclopedia of Archaeal and Bacterial Type Strains, Phase II (KMG-II): from individual species to whole genera.</title>
        <authorList>
            <person name="Goeker M."/>
        </authorList>
    </citation>
    <scope>NUCLEOTIDE SEQUENCE [LARGE SCALE GENOMIC DNA]</scope>
    <source>
        <strain evidence="3 4">DSM 15099</strain>
    </source>
</reference>
<name>A0A2S6FXM4_9CLOT</name>
<protein>
    <submittedName>
        <fullName evidence="3">Arsenate reductase</fullName>
    </submittedName>
</protein>
<feature type="domain" description="Phosphotyrosine protein phosphatase I" evidence="2">
    <location>
        <begin position="3"/>
        <end position="127"/>
    </location>
</feature>
<evidence type="ECO:0000313" key="3">
    <source>
        <dbReference type="EMBL" id="PPK48306.1"/>
    </source>
</evidence>
<evidence type="ECO:0000256" key="1">
    <source>
        <dbReference type="ARBA" id="ARBA00022849"/>
    </source>
</evidence>
<dbReference type="AlphaFoldDB" id="A0A2S6FXM4"/>
<sequence>MKQIVAFICTGNSCRSQMAEGFAKKYGFDILNIYSAGTIPVESVNPDAIKVMEEVGVDIRTQYPKTLKSIPENIDIVITMGCIKGCPVVNSKIEEDWGLDDPAGQSLDEFRRVRDIIEEKVIDLVKRVRGIK</sequence>
<gene>
    <name evidence="3" type="ORF">BD821_10867</name>
</gene>
<dbReference type="Gene3D" id="3.40.50.2300">
    <property type="match status" value="1"/>
</dbReference>
<dbReference type="CDD" id="cd16345">
    <property type="entry name" value="LMWP_ArsC"/>
    <property type="match status" value="1"/>
</dbReference>
<dbReference type="Proteomes" id="UP000239863">
    <property type="component" value="Unassembled WGS sequence"/>
</dbReference>
<dbReference type="PANTHER" id="PTHR43428:SF1">
    <property type="entry name" value="ARSENATE REDUCTASE"/>
    <property type="match status" value="1"/>
</dbReference>
<dbReference type="SUPFAM" id="SSF52788">
    <property type="entry name" value="Phosphotyrosine protein phosphatases I"/>
    <property type="match status" value="1"/>
</dbReference>
<accession>A0A2S6FXM4</accession>
<comment type="caution">
    <text evidence="3">The sequence shown here is derived from an EMBL/GenBank/DDBJ whole genome shotgun (WGS) entry which is preliminary data.</text>
</comment>
<dbReference type="GO" id="GO:0046685">
    <property type="term" value="P:response to arsenic-containing substance"/>
    <property type="evidence" value="ECO:0007669"/>
    <property type="project" value="UniProtKB-KW"/>
</dbReference>
<evidence type="ECO:0000259" key="2">
    <source>
        <dbReference type="SMART" id="SM00226"/>
    </source>
</evidence>
<dbReference type="GeneID" id="75089461"/>
<dbReference type="RefSeq" id="WP_029451190.1">
    <property type="nucleotide sequence ID" value="NZ_PTIS01000008.1"/>
</dbReference>
<dbReference type="STRING" id="37659.GCA_000703125_00511"/>
<evidence type="ECO:0000313" key="4">
    <source>
        <dbReference type="Proteomes" id="UP000239863"/>
    </source>
</evidence>
<dbReference type="InterPro" id="IPR023485">
    <property type="entry name" value="Ptyr_pPase"/>
</dbReference>
<dbReference type="SMART" id="SM00226">
    <property type="entry name" value="LMWPc"/>
    <property type="match status" value="1"/>
</dbReference>
<organism evidence="3 4">
    <name type="scientific">Clostridium algidicarnis DSM 15099</name>
    <dbReference type="NCBI Taxonomy" id="1121295"/>
    <lineage>
        <taxon>Bacteria</taxon>
        <taxon>Bacillati</taxon>
        <taxon>Bacillota</taxon>
        <taxon>Clostridia</taxon>
        <taxon>Eubacteriales</taxon>
        <taxon>Clostridiaceae</taxon>
        <taxon>Clostridium</taxon>
    </lineage>
</organism>
<dbReference type="InterPro" id="IPR036196">
    <property type="entry name" value="Ptyr_pPase_sf"/>
</dbReference>
<dbReference type="OrthoDB" id="9784339at2"/>
<dbReference type="Pfam" id="PF01451">
    <property type="entry name" value="LMWPc"/>
    <property type="match status" value="1"/>
</dbReference>
<dbReference type="PANTHER" id="PTHR43428">
    <property type="entry name" value="ARSENATE REDUCTASE"/>
    <property type="match status" value="1"/>
</dbReference>
<dbReference type="EMBL" id="PTIS01000008">
    <property type="protein sequence ID" value="PPK48306.1"/>
    <property type="molecule type" value="Genomic_DNA"/>
</dbReference>
<keyword evidence="1" id="KW-0059">Arsenical resistance</keyword>